<keyword evidence="2" id="KW-1185">Reference proteome</keyword>
<evidence type="ECO:0008006" key="3">
    <source>
        <dbReference type="Google" id="ProtNLM"/>
    </source>
</evidence>
<dbReference type="Proteomes" id="UP000786183">
    <property type="component" value="Unassembled WGS sequence"/>
</dbReference>
<accession>A0ABS7WW40</accession>
<evidence type="ECO:0000313" key="2">
    <source>
        <dbReference type="Proteomes" id="UP000786183"/>
    </source>
</evidence>
<dbReference type="RefSeq" id="WP_224325613.1">
    <property type="nucleotide sequence ID" value="NZ_JACGBB010000060.1"/>
</dbReference>
<reference evidence="1 2" key="1">
    <citation type="submission" date="2020-07" db="EMBL/GenBank/DDBJ databases">
        <title>Transfer of Campylobacter canadensis to the novel genus Avispirillum gen. nov., that also includes two novel species recovered from migratory waterfowl: Avispirillum anseris sp. nov. and Avispirillum brantae sp. nov.</title>
        <authorList>
            <person name="Miller W.G."/>
            <person name="Chapman M.H."/>
            <person name="Yee E."/>
            <person name="Inglis G.D."/>
        </authorList>
    </citation>
    <scope>NUCLEOTIDE SEQUENCE [LARGE SCALE GENOMIC DNA]</scope>
    <source>
        <strain evidence="1 2">L283</strain>
    </source>
</reference>
<evidence type="ECO:0000313" key="1">
    <source>
        <dbReference type="EMBL" id="MBZ7988190.1"/>
    </source>
</evidence>
<sequence>VVKFAQNVSTLLGDFQSYYTSQGQLADKIKTMTNVAIKESGSKGIIQVKAKDCLTITLDKTNSLITFTKAADVDTTNPVCKKVLAMDNISQMLSSSNPCTGLGATASNGSAALSAEETAFGCEKVGTAKTWSIKDGEVRFAYAASGVKW</sequence>
<feature type="non-terminal residue" evidence="1">
    <location>
        <position position="1"/>
    </location>
</feature>
<proteinExistence type="predicted"/>
<organism evidence="1 2">
    <name type="scientific">Campylobacter canadensis</name>
    <dbReference type="NCBI Taxonomy" id="449520"/>
    <lineage>
        <taxon>Bacteria</taxon>
        <taxon>Pseudomonadati</taxon>
        <taxon>Campylobacterota</taxon>
        <taxon>Epsilonproteobacteria</taxon>
        <taxon>Campylobacterales</taxon>
        <taxon>Campylobacteraceae</taxon>
        <taxon>Campylobacter</taxon>
    </lineage>
</organism>
<comment type="caution">
    <text evidence="1">The sequence shown here is derived from an EMBL/GenBank/DDBJ whole genome shotgun (WGS) entry which is preliminary data.</text>
</comment>
<dbReference type="EMBL" id="JACGBB010000060">
    <property type="protein sequence ID" value="MBZ7988190.1"/>
    <property type="molecule type" value="Genomic_DNA"/>
</dbReference>
<name>A0ABS7WW40_9BACT</name>
<protein>
    <recommendedName>
        <fullName evidence="3">Prepilin-type cleavage/methylation domain-containing protein</fullName>
    </recommendedName>
</protein>
<gene>
    <name evidence="1" type="ORF">AVCANL283_08830</name>
</gene>